<dbReference type="InParanoid" id="A0A0P0VDF0"/>
<gene>
    <name evidence="1" type="ordered locus">Os01g0973550</name>
    <name evidence="1" type="ORF">OSNPB_010973550</name>
</gene>
<dbReference type="EMBL" id="AP014957">
    <property type="protein sequence ID" value="BAS76447.1"/>
    <property type="molecule type" value="Genomic_DNA"/>
</dbReference>
<reference evidence="1 2" key="2">
    <citation type="journal article" date="2013" name="Plant Cell Physiol.">
        <title>Rice Annotation Project Database (RAP-DB): an integrative and interactive database for rice genomics.</title>
        <authorList>
            <person name="Sakai H."/>
            <person name="Lee S.S."/>
            <person name="Tanaka T."/>
            <person name="Numa H."/>
            <person name="Kim J."/>
            <person name="Kawahara Y."/>
            <person name="Wakimoto H."/>
            <person name="Yang C.C."/>
            <person name="Iwamoto M."/>
            <person name="Abe T."/>
            <person name="Yamada Y."/>
            <person name="Muto A."/>
            <person name="Inokuchi H."/>
            <person name="Ikemura T."/>
            <person name="Matsumoto T."/>
            <person name="Sasaki T."/>
            <person name="Itoh T."/>
        </authorList>
    </citation>
    <scope>NUCLEOTIDE SEQUENCE [LARGE SCALE GENOMIC DNA]</scope>
    <source>
        <strain evidence="2">cv. Nipponbare</strain>
    </source>
</reference>
<accession>A0A0P0VDF0</accession>
<dbReference type="Gramene" id="Os01t0973550-00">
    <property type="protein sequence ID" value="Os01t0973550-00"/>
    <property type="gene ID" value="Os01g0973550"/>
</dbReference>
<dbReference type="PaxDb" id="39947-A0A0P0VDF0"/>
<keyword evidence="2" id="KW-1185">Reference proteome</keyword>
<protein>
    <submittedName>
        <fullName evidence="1">Os01g0973550 protein</fullName>
    </submittedName>
</protein>
<proteinExistence type="predicted"/>
<evidence type="ECO:0000313" key="1">
    <source>
        <dbReference type="EMBL" id="BAS76447.1"/>
    </source>
</evidence>
<reference evidence="1 2" key="3">
    <citation type="journal article" date="2013" name="Rice">
        <title>Improvement of the Oryza sativa Nipponbare reference genome using next generation sequence and optical map data.</title>
        <authorList>
            <person name="Kawahara Y."/>
            <person name="de la Bastide M."/>
            <person name="Hamilton J.P."/>
            <person name="Kanamori H."/>
            <person name="McCombie W.R."/>
            <person name="Ouyang S."/>
            <person name="Schwartz D.C."/>
            <person name="Tanaka T."/>
            <person name="Wu J."/>
            <person name="Zhou S."/>
            <person name="Childs K.L."/>
            <person name="Davidson R.M."/>
            <person name="Lin H."/>
            <person name="Quesada-Ocampo L."/>
            <person name="Vaillancourt B."/>
            <person name="Sakai H."/>
            <person name="Lee S.S."/>
            <person name="Kim J."/>
            <person name="Numa H."/>
            <person name="Itoh T."/>
            <person name="Buell C.R."/>
            <person name="Matsumoto T."/>
        </authorList>
    </citation>
    <scope>NUCLEOTIDE SEQUENCE [LARGE SCALE GENOMIC DNA]</scope>
    <source>
        <strain evidence="2">cv. Nipponbare</strain>
    </source>
</reference>
<name>A0A0P0VDF0_ORYSJ</name>
<reference evidence="2" key="1">
    <citation type="journal article" date="2005" name="Nature">
        <title>The map-based sequence of the rice genome.</title>
        <authorList>
            <consortium name="International rice genome sequencing project (IRGSP)"/>
            <person name="Matsumoto T."/>
            <person name="Wu J."/>
            <person name="Kanamori H."/>
            <person name="Katayose Y."/>
            <person name="Fujisawa M."/>
            <person name="Namiki N."/>
            <person name="Mizuno H."/>
            <person name="Yamamoto K."/>
            <person name="Antonio B.A."/>
            <person name="Baba T."/>
            <person name="Sakata K."/>
            <person name="Nagamura Y."/>
            <person name="Aoki H."/>
            <person name="Arikawa K."/>
            <person name="Arita K."/>
            <person name="Bito T."/>
            <person name="Chiden Y."/>
            <person name="Fujitsuka N."/>
            <person name="Fukunaka R."/>
            <person name="Hamada M."/>
            <person name="Harada C."/>
            <person name="Hayashi A."/>
            <person name="Hijishita S."/>
            <person name="Honda M."/>
            <person name="Hosokawa S."/>
            <person name="Ichikawa Y."/>
            <person name="Idonuma A."/>
            <person name="Iijima M."/>
            <person name="Ikeda M."/>
            <person name="Ikeno M."/>
            <person name="Ito K."/>
            <person name="Ito S."/>
            <person name="Ito T."/>
            <person name="Ito Y."/>
            <person name="Ito Y."/>
            <person name="Iwabuchi A."/>
            <person name="Kamiya K."/>
            <person name="Karasawa W."/>
            <person name="Kurita K."/>
            <person name="Katagiri S."/>
            <person name="Kikuta A."/>
            <person name="Kobayashi H."/>
            <person name="Kobayashi N."/>
            <person name="Machita K."/>
            <person name="Maehara T."/>
            <person name="Masukawa M."/>
            <person name="Mizubayashi T."/>
            <person name="Mukai Y."/>
            <person name="Nagasaki H."/>
            <person name="Nagata Y."/>
            <person name="Naito S."/>
            <person name="Nakashima M."/>
            <person name="Nakama Y."/>
            <person name="Nakamichi Y."/>
            <person name="Nakamura M."/>
            <person name="Meguro A."/>
            <person name="Negishi M."/>
            <person name="Ohta I."/>
            <person name="Ohta T."/>
            <person name="Okamoto M."/>
            <person name="Ono N."/>
            <person name="Saji S."/>
            <person name="Sakaguchi M."/>
            <person name="Sakai K."/>
            <person name="Shibata M."/>
            <person name="Shimokawa T."/>
            <person name="Song J."/>
            <person name="Takazaki Y."/>
            <person name="Terasawa K."/>
            <person name="Tsugane M."/>
            <person name="Tsuji K."/>
            <person name="Ueda S."/>
            <person name="Waki K."/>
            <person name="Yamagata H."/>
            <person name="Yamamoto M."/>
            <person name="Yamamoto S."/>
            <person name="Yamane H."/>
            <person name="Yoshiki S."/>
            <person name="Yoshihara R."/>
            <person name="Yukawa K."/>
            <person name="Zhong H."/>
            <person name="Yano M."/>
            <person name="Yuan Q."/>
            <person name="Ouyang S."/>
            <person name="Liu J."/>
            <person name="Jones K.M."/>
            <person name="Gansberger K."/>
            <person name="Moffat K."/>
            <person name="Hill J."/>
            <person name="Bera J."/>
            <person name="Fadrosh D."/>
            <person name="Jin S."/>
            <person name="Johri S."/>
            <person name="Kim M."/>
            <person name="Overton L."/>
            <person name="Reardon M."/>
            <person name="Tsitrin T."/>
            <person name="Vuong H."/>
            <person name="Weaver B."/>
            <person name="Ciecko A."/>
            <person name="Tallon L."/>
            <person name="Jackson J."/>
            <person name="Pai G."/>
            <person name="Aken S.V."/>
            <person name="Utterback T."/>
            <person name="Reidmuller S."/>
            <person name="Feldblyum T."/>
            <person name="Hsiao J."/>
            <person name="Zismann V."/>
            <person name="Iobst S."/>
            <person name="de Vazeille A.R."/>
            <person name="Buell C.R."/>
            <person name="Ying K."/>
            <person name="Li Y."/>
            <person name="Lu T."/>
            <person name="Huang Y."/>
            <person name="Zhao Q."/>
            <person name="Feng Q."/>
            <person name="Zhang L."/>
            <person name="Zhu J."/>
            <person name="Weng Q."/>
            <person name="Mu J."/>
            <person name="Lu Y."/>
            <person name="Fan D."/>
            <person name="Liu Y."/>
            <person name="Guan J."/>
            <person name="Zhang Y."/>
            <person name="Yu S."/>
            <person name="Liu X."/>
            <person name="Zhang Y."/>
            <person name="Hong G."/>
            <person name="Han B."/>
            <person name="Choisne N."/>
            <person name="Demange N."/>
            <person name="Orjeda G."/>
            <person name="Samain S."/>
            <person name="Cattolico L."/>
            <person name="Pelletier E."/>
            <person name="Couloux A."/>
            <person name="Segurens B."/>
            <person name="Wincker P."/>
            <person name="D'Hont A."/>
            <person name="Scarpelli C."/>
            <person name="Weissenbach J."/>
            <person name="Salanoubat M."/>
            <person name="Quetier F."/>
            <person name="Yu Y."/>
            <person name="Kim H.R."/>
            <person name="Rambo T."/>
            <person name="Currie J."/>
            <person name="Collura K."/>
            <person name="Luo M."/>
            <person name="Yang T."/>
            <person name="Ammiraju J.S.S."/>
            <person name="Engler F."/>
            <person name="Soderlund C."/>
            <person name="Wing R.A."/>
            <person name="Palmer L.E."/>
            <person name="de la Bastide M."/>
            <person name="Spiegel L."/>
            <person name="Nascimento L."/>
            <person name="Zutavern T."/>
            <person name="O'Shaughnessy A."/>
            <person name="Dike S."/>
            <person name="Dedhia N."/>
            <person name="Preston R."/>
            <person name="Balija V."/>
            <person name="McCombie W.R."/>
            <person name="Chow T."/>
            <person name="Chen H."/>
            <person name="Chung M."/>
            <person name="Chen C."/>
            <person name="Shaw J."/>
            <person name="Wu H."/>
            <person name="Hsiao K."/>
            <person name="Chao Y."/>
            <person name="Chu M."/>
            <person name="Cheng C."/>
            <person name="Hour A."/>
            <person name="Lee P."/>
            <person name="Lin S."/>
            <person name="Lin Y."/>
            <person name="Liou J."/>
            <person name="Liu S."/>
            <person name="Hsing Y."/>
            <person name="Raghuvanshi S."/>
            <person name="Mohanty A."/>
            <person name="Bharti A.K."/>
            <person name="Gaur A."/>
            <person name="Gupta V."/>
            <person name="Kumar D."/>
            <person name="Ravi V."/>
            <person name="Vij S."/>
            <person name="Kapur A."/>
            <person name="Khurana P."/>
            <person name="Khurana P."/>
            <person name="Khurana J.P."/>
            <person name="Tyagi A.K."/>
            <person name="Gaikwad K."/>
            <person name="Singh A."/>
            <person name="Dalal V."/>
            <person name="Srivastava S."/>
            <person name="Dixit A."/>
            <person name="Pal A.K."/>
            <person name="Ghazi I.A."/>
            <person name="Yadav M."/>
            <person name="Pandit A."/>
            <person name="Bhargava A."/>
            <person name="Sureshbabu K."/>
            <person name="Batra K."/>
            <person name="Sharma T.R."/>
            <person name="Mohapatra T."/>
            <person name="Singh N.K."/>
            <person name="Messing J."/>
            <person name="Nelson A.B."/>
            <person name="Fuks G."/>
            <person name="Kavchok S."/>
            <person name="Keizer G."/>
            <person name="Linton E."/>
            <person name="Llaca V."/>
            <person name="Song R."/>
            <person name="Tanyolac B."/>
            <person name="Young S."/>
            <person name="Ho-Il K."/>
            <person name="Hahn J.H."/>
            <person name="Sangsakoo G."/>
            <person name="Vanavichit A."/>
            <person name="de Mattos Luiz.A.T."/>
            <person name="Zimmer P.D."/>
            <person name="Malone G."/>
            <person name="Dellagostin O."/>
            <person name="de Oliveira A.C."/>
            <person name="Bevan M."/>
            <person name="Bancroft I."/>
            <person name="Minx P."/>
            <person name="Cordum H."/>
            <person name="Wilson R."/>
            <person name="Cheng Z."/>
            <person name="Jin W."/>
            <person name="Jiang J."/>
            <person name="Leong S.A."/>
            <person name="Iwama H."/>
            <person name="Gojobori T."/>
            <person name="Itoh T."/>
            <person name="Niimura Y."/>
            <person name="Fujii Y."/>
            <person name="Habara T."/>
            <person name="Sakai H."/>
            <person name="Sato Y."/>
            <person name="Wilson G."/>
            <person name="Kumar K."/>
            <person name="McCouch S."/>
            <person name="Juretic N."/>
            <person name="Hoen D."/>
            <person name="Wright S."/>
            <person name="Bruskiewich R."/>
            <person name="Bureau T."/>
            <person name="Miyao A."/>
            <person name="Hirochika H."/>
            <person name="Nishikawa T."/>
            <person name="Kadowaki K."/>
            <person name="Sugiura M."/>
            <person name="Burr B."/>
            <person name="Sasaki T."/>
        </authorList>
    </citation>
    <scope>NUCLEOTIDE SEQUENCE [LARGE SCALE GENOMIC DNA]</scope>
    <source>
        <strain evidence="2">cv. Nipponbare</strain>
    </source>
</reference>
<dbReference type="Proteomes" id="UP000059680">
    <property type="component" value="Chromosome 1"/>
</dbReference>
<dbReference type="AlphaFoldDB" id="A0A0P0VDF0"/>
<organism evidence="1 2">
    <name type="scientific">Oryza sativa subsp. japonica</name>
    <name type="common">Rice</name>
    <dbReference type="NCBI Taxonomy" id="39947"/>
    <lineage>
        <taxon>Eukaryota</taxon>
        <taxon>Viridiplantae</taxon>
        <taxon>Streptophyta</taxon>
        <taxon>Embryophyta</taxon>
        <taxon>Tracheophyta</taxon>
        <taxon>Spermatophyta</taxon>
        <taxon>Magnoliopsida</taxon>
        <taxon>Liliopsida</taxon>
        <taxon>Poales</taxon>
        <taxon>Poaceae</taxon>
        <taxon>BOP clade</taxon>
        <taxon>Oryzoideae</taxon>
        <taxon>Oryzeae</taxon>
        <taxon>Oryzinae</taxon>
        <taxon>Oryza</taxon>
        <taxon>Oryza sativa</taxon>
    </lineage>
</organism>
<sequence length="148" mass="16026">KLLQRGDHLVHGGPVLGVGGEALQRQRRRFVGSGERVLAGEAGVQDAEDPAPAAEVGPSPLHQVVLAGGAVLVQRAPPRQHLHHHHPEAVHRRSECLPVARYSGAAYPYVPITLVETWLLSPVGPSFANPKSDSFALYVPNREEHWKS</sequence>
<evidence type="ECO:0000313" key="2">
    <source>
        <dbReference type="Proteomes" id="UP000059680"/>
    </source>
</evidence>
<feature type="non-terminal residue" evidence="1">
    <location>
        <position position="1"/>
    </location>
</feature>